<dbReference type="SUPFAM" id="SSF52210">
    <property type="entry name" value="Succinyl-CoA synthetase domains"/>
    <property type="match status" value="2"/>
</dbReference>
<gene>
    <name evidence="4" type="ORF">F4Y60_11475</name>
</gene>
<dbReference type="PROSITE" id="PS50975">
    <property type="entry name" value="ATP_GRASP"/>
    <property type="match status" value="1"/>
</dbReference>
<dbReference type="InterPro" id="IPR036291">
    <property type="entry name" value="NAD(P)-bd_dom_sf"/>
</dbReference>
<evidence type="ECO:0000259" key="3">
    <source>
        <dbReference type="PROSITE" id="PS50975"/>
    </source>
</evidence>
<name>A0A6B0Y0Y6_9RHOB</name>
<dbReference type="Gene3D" id="3.40.50.261">
    <property type="entry name" value="Succinyl-CoA synthetase domains"/>
    <property type="match status" value="2"/>
</dbReference>
<dbReference type="GO" id="GO:0046872">
    <property type="term" value="F:metal ion binding"/>
    <property type="evidence" value="ECO:0007669"/>
    <property type="project" value="InterPro"/>
</dbReference>
<dbReference type="Gene3D" id="3.30.470.20">
    <property type="entry name" value="ATP-grasp fold, B domain"/>
    <property type="match status" value="1"/>
</dbReference>
<keyword evidence="2" id="KW-0547">Nucleotide-binding</keyword>
<dbReference type="InterPro" id="IPR003781">
    <property type="entry name" value="CoA-bd"/>
</dbReference>
<dbReference type="Gene3D" id="3.40.50.720">
    <property type="entry name" value="NAD(P)-binding Rossmann-like Domain"/>
    <property type="match status" value="1"/>
</dbReference>
<dbReference type="GO" id="GO:0005524">
    <property type="term" value="F:ATP binding"/>
    <property type="evidence" value="ECO:0007669"/>
    <property type="project" value="UniProtKB-UniRule"/>
</dbReference>
<dbReference type="InterPro" id="IPR016102">
    <property type="entry name" value="Succinyl-CoA_synth-like"/>
</dbReference>
<dbReference type="SUPFAM" id="SSF56059">
    <property type="entry name" value="Glutathione synthetase ATP-binding domain-like"/>
    <property type="match status" value="1"/>
</dbReference>
<sequence>MRSSSSDRALLRQNLGRLLSPRHVAFVGGATNVPAIEMLRATGFEGEIWTVHPTRTELAGCTVYPSVNDLPAAPDAAFLNVPKGAINGLLRDLDARGAGGAVCFAAGYAELGEAGVAEQAELSGAAGDLAVMGPNSTGFLNYFDRTALWPVHDHEPRQVEKGVAIVSASGGVLFNYSINQRSLRAAVMIGVGNQAVLEIADYVAVLAGDPRVTAIGLFMEDIGDPVAFSHAAAQALERGVPVVALKTGATAKGAEVAQTHSGALVAPDDMINALFSRTGVVRVSSLPMLDETLKMLTIPRRPPGRRMALLTNSGGEKALAADAADGTVIEFPMTSPPVTERLREQIPEFAAVSNPFDYNAYFAGKDIFSMENEPALQRCFQTMIADGYDIAMILNGYRSREDGTVDPRESVLNPTRDAFVKACNELGICGVVASTLPEHMPHAQREHLIARRIVPLLGLDEAMSAVDATIRWCERAGSAAARELGLPHDPGLPRSGTLVNEADGKAAMGVLGLQVPASRIASDAEAAAEAAAQIGFPVVLKALEPVIAHKMKAGGVTLSLGSAKQVRAAMVEMSGRLARGGDVLERVLVERMVPDAQSELILGVKYVPRFGHALVLGLGGVAVERLGLADSILLPLPEADLEAFVRTARAARNLSEETLGQLVAAARAVMRYTDANRHRLIALDINPLIVGGDGRVTAADALIELSD</sequence>
<proteinExistence type="predicted"/>
<dbReference type="InterPro" id="IPR032875">
    <property type="entry name" value="Succ_CoA_lig_flav_dom"/>
</dbReference>
<evidence type="ECO:0000256" key="2">
    <source>
        <dbReference type="PROSITE-ProRule" id="PRU00409"/>
    </source>
</evidence>
<dbReference type="Gene3D" id="3.30.1490.20">
    <property type="entry name" value="ATP-grasp fold, A domain"/>
    <property type="match status" value="1"/>
</dbReference>
<dbReference type="InterPro" id="IPR013815">
    <property type="entry name" value="ATP_grasp_subdomain_1"/>
</dbReference>
<evidence type="ECO:0000256" key="1">
    <source>
        <dbReference type="ARBA" id="ARBA00022532"/>
    </source>
</evidence>
<feature type="domain" description="ATP-grasp" evidence="3">
    <location>
        <begin position="505"/>
        <end position="542"/>
    </location>
</feature>
<keyword evidence="2" id="KW-0067">ATP-binding</keyword>
<dbReference type="InterPro" id="IPR011761">
    <property type="entry name" value="ATP-grasp"/>
</dbReference>
<accession>A0A6B0Y0Y6</accession>
<dbReference type="PANTHER" id="PTHR42793:SF4">
    <property type="entry name" value="BLL6376 PROTEIN"/>
    <property type="match status" value="1"/>
</dbReference>
<dbReference type="GO" id="GO:0016874">
    <property type="term" value="F:ligase activity"/>
    <property type="evidence" value="ECO:0007669"/>
    <property type="project" value="UniProtKB-KW"/>
</dbReference>
<comment type="caution">
    <text evidence="4">The sequence shown here is derived from an EMBL/GenBank/DDBJ whole genome shotgun (WGS) entry which is preliminary data.</text>
</comment>
<dbReference type="PANTHER" id="PTHR42793">
    <property type="entry name" value="COA BINDING DOMAIN CONTAINING PROTEIN"/>
    <property type="match status" value="1"/>
</dbReference>
<dbReference type="SUPFAM" id="SSF51735">
    <property type="entry name" value="NAD(P)-binding Rossmann-fold domains"/>
    <property type="match status" value="1"/>
</dbReference>
<dbReference type="EMBL" id="VXRY01000468">
    <property type="protein sequence ID" value="MXY34684.1"/>
    <property type="molecule type" value="Genomic_DNA"/>
</dbReference>
<protein>
    <submittedName>
        <fullName evidence="4">Acetate--CoA ligase family protein</fullName>
    </submittedName>
</protein>
<dbReference type="GO" id="GO:0006099">
    <property type="term" value="P:tricarboxylic acid cycle"/>
    <property type="evidence" value="ECO:0007669"/>
    <property type="project" value="UniProtKB-KW"/>
</dbReference>
<dbReference type="SMART" id="SM00881">
    <property type="entry name" value="CoA_binding"/>
    <property type="match status" value="1"/>
</dbReference>
<dbReference type="Pfam" id="PF13549">
    <property type="entry name" value="ATP-grasp_5"/>
    <property type="match status" value="1"/>
</dbReference>
<keyword evidence="1" id="KW-0816">Tricarboxylic acid cycle</keyword>
<evidence type="ECO:0000313" key="4">
    <source>
        <dbReference type="EMBL" id="MXY34684.1"/>
    </source>
</evidence>
<keyword evidence="4" id="KW-0436">Ligase</keyword>
<organism evidence="4">
    <name type="scientific">Boseongicola sp. SB0664_bin_43</name>
    <dbReference type="NCBI Taxonomy" id="2604844"/>
    <lineage>
        <taxon>Bacteria</taxon>
        <taxon>Pseudomonadati</taxon>
        <taxon>Pseudomonadota</taxon>
        <taxon>Alphaproteobacteria</taxon>
        <taxon>Rhodobacterales</taxon>
        <taxon>Paracoccaceae</taxon>
        <taxon>Boseongicola</taxon>
    </lineage>
</organism>
<reference evidence="4" key="1">
    <citation type="submission" date="2019-09" db="EMBL/GenBank/DDBJ databases">
        <title>Characterisation of the sponge microbiome using genome-centric metagenomics.</title>
        <authorList>
            <person name="Engelberts J.P."/>
            <person name="Robbins S.J."/>
            <person name="De Goeij J.M."/>
            <person name="Aranda M."/>
            <person name="Bell S.C."/>
            <person name="Webster N.S."/>
        </authorList>
    </citation>
    <scope>NUCLEOTIDE SEQUENCE</scope>
    <source>
        <strain evidence="4">SB0664_bin_43</strain>
    </source>
</reference>
<dbReference type="Pfam" id="PF13380">
    <property type="entry name" value="CoA_binding_2"/>
    <property type="match status" value="1"/>
</dbReference>
<dbReference type="AlphaFoldDB" id="A0A6B0Y0Y6"/>
<dbReference type="Pfam" id="PF13607">
    <property type="entry name" value="Succ_CoA_lig"/>
    <property type="match status" value="1"/>
</dbReference>